<feature type="region of interest" description="Disordered" evidence="1">
    <location>
        <begin position="1858"/>
        <end position="1913"/>
    </location>
</feature>
<feature type="region of interest" description="Disordered" evidence="1">
    <location>
        <begin position="2091"/>
        <end position="2131"/>
    </location>
</feature>
<dbReference type="Proteomes" id="UP000604046">
    <property type="component" value="Unassembled WGS sequence"/>
</dbReference>
<feature type="compositionally biased region" description="Basic and acidic residues" evidence="1">
    <location>
        <begin position="136"/>
        <end position="150"/>
    </location>
</feature>
<feature type="region of interest" description="Disordered" evidence="1">
    <location>
        <begin position="2247"/>
        <end position="2280"/>
    </location>
</feature>
<name>A0A812S3G6_9DINO</name>
<feature type="region of interest" description="Disordered" evidence="1">
    <location>
        <begin position="1229"/>
        <end position="1321"/>
    </location>
</feature>
<feature type="region of interest" description="Disordered" evidence="1">
    <location>
        <begin position="99"/>
        <end position="165"/>
    </location>
</feature>
<feature type="compositionally biased region" description="Polar residues" evidence="1">
    <location>
        <begin position="2689"/>
        <end position="2700"/>
    </location>
</feature>
<organism evidence="2 3">
    <name type="scientific">Symbiodinium natans</name>
    <dbReference type="NCBI Taxonomy" id="878477"/>
    <lineage>
        <taxon>Eukaryota</taxon>
        <taxon>Sar</taxon>
        <taxon>Alveolata</taxon>
        <taxon>Dinophyceae</taxon>
        <taxon>Suessiales</taxon>
        <taxon>Symbiodiniaceae</taxon>
        <taxon>Symbiodinium</taxon>
    </lineage>
</organism>
<feature type="region of interest" description="Disordered" evidence="1">
    <location>
        <begin position="2620"/>
        <end position="2642"/>
    </location>
</feature>
<dbReference type="OrthoDB" id="10692697at2759"/>
<feature type="region of interest" description="Disordered" evidence="1">
    <location>
        <begin position="1121"/>
        <end position="1185"/>
    </location>
</feature>
<feature type="region of interest" description="Disordered" evidence="1">
    <location>
        <begin position="1561"/>
        <end position="1615"/>
    </location>
</feature>
<reference evidence="2" key="1">
    <citation type="submission" date="2021-02" db="EMBL/GenBank/DDBJ databases">
        <authorList>
            <person name="Dougan E. K."/>
            <person name="Rhodes N."/>
            <person name="Thang M."/>
            <person name="Chan C."/>
        </authorList>
    </citation>
    <scope>NUCLEOTIDE SEQUENCE</scope>
</reference>
<feature type="region of interest" description="Disordered" evidence="1">
    <location>
        <begin position="2828"/>
        <end position="2856"/>
    </location>
</feature>
<feature type="region of interest" description="Disordered" evidence="1">
    <location>
        <begin position="927"/>
        <end position="946"/>
    </location>
</feature>
<feature type="compositionally biased region" description="Polar residues" evidence="1">
    <location>
        <begin position="655"/>
        <end position="671"/>
    </location>
</feature>
<feature type="compositionally biased region" description="Polar residues" evidence="1">
    <location>
        <begin position="2185"/>
        <end position="2195"/>
    </location>
</feature>
<feature type="compositionally biased region" description="Polar residues" evidence="1">
    <location>
        <begin position="2032"/>
        <end position="2046"/>
    </location>
</feature>
<dbReference type="EMBL" id="CAJNDS010002408">
    <property type="protein sequence ID" value="CAE7462624.1"/>
    <property type="molecule type" value="Genomic_DNA"/>
</dbReference>
<feature type="region of interest" description="Disordered" evidence="1">
    <location>
        <begin position="277"/>
        <end position="334"/>
    </location>
</feature>
<feature type="region of interest" description="Disordered" evidence="1">
    <location>
        <begin position="2729"/>
        <end position="2748"/>
    </location>
</feature>
<feature type="compositionally biased region" description="Low complexity" evidence="1">
    <location>
        <begin position="3266"/>
        <end position="3276"/>
    </location>
</feature>
<feature type="compositionally biased region" description="Polar residues" evidence="1">
    <location>
        <begin position="1434"/>
        <end position="1452"/>
    </location>
</feature>
<feature type="region of interest" description="Disordered" evidence="1">
    <location>
        <begin position="3256"/>
        <end position="3323"/>
    </location>
</feature>
<feature type="region of interest" description="Disordered" evidence="1">
    <location>
        <begin position="2180"/>
        <end position="2200"/>
    </location>
</feature>
<proteinExistence type="predicted"/>
<feature type="compositionally biased region" description="Basic and acidic residues" evidence="1">
    <location>
        <begin position="1252"/>
        <end position="1262"/>
    </location>
</feature>
<evidence type="ECO:0000313" key="3">
    <source>
        <dbReference type="Proteomes" id="UP000604046"/>
    </source>
</evidence>
<feature type="compositionally biased region" description="Polar residues" evidence="1">
    <location>
        <begin position="1730"/>
        <end position="1748"/>
    </location>
</feature>
<feature type="compositionally biased region" description="Basic and acidic residues" evidence="1">
    <location>
        <begin position="2002"/>
        <end position="2014"/>
    </location>
</feature>
<feature type="region of interest" description="Disordered" evidence="1">
    <location>
        <begin position="2539"/>
        <end position="2571"/>
    </location>
</feature>
<feature type="region of interest" description="Disordered" evidence="1">
    <location>
        <begin position="2287"/>
        <end position="2306"/>
    </location>
</feature>
<feature type="compositionally biased region" description="Polar residues" evidence="1">
    <location>
        <begin position="2388"/>
        <end position="2400"/>
    </location>
</feature>
<feature type="compositionally biased region" description="Polar residues" evidence="1">
    <location>
        <begin position="2477"/>
        <end position="2487"/>
    </location>
</feature>
<feature type="region of interest" description="Disordered" evidence="1">
    <location>
        <begin position="1709"/>
        <end position="1765"/>
    </location>
</feature>
<feature type="region of interest" description="Disordered" evidence="1">
    <location>
        <begin position="2137"/>
        <end position="2156"/>
    </location>
</feature>
<gene>
    <name evidence="2" type="primary">Aats-arg</name>
    <name evidence="2" type="ORF">SNAT2548_LOCUS25759</name>
</gene>
<feature type="region of interest" description="Disordered" evidence="1">
    <location>
        <begin position="2002"/>
        <end position="2057"/>
    </location>
</feature>
<feature type="region of interest" description="Disordered" evidence="1">
    <location>
        <begin position="1944"/>
        <end position="1963"/>
    </location>
</feature>
<feature type="compositionally biased region" description="Polar residues" evidence="1">
    <location>
        <begin position="2539"/>
        <end position="2550"/>
    </location>
</feature>
<feature type="compositionally biased region" description="Polar residues" evidence="1">
    <location>
        <begin position="2627"/>
        <end position="2637"/>
    </location>
</feature>
<feature type="compositionally biased region" description="Polar residues" evidence="1">
    <location>
        <begin position="1286"/>
        <end position="1304"/>
    </location>
</feature>
<comment type="caution">
    <text evidence="2">The sequence shown here is derived from an EMBL/GenBank/DDBJ whole genome shotgun (WGS) entry which is preliminary data.</text>
</comment>
<feature type="compositionally biased region" description="Basic and acidic residues" evidence="1">
    <location>
        <begin position="1165"/>
        <end position="1175"/>
    </location>
</feature>
<feature type="compositionally biased region" description="Polar residues" evidence="1">
    <location>
        <begin position="303"/>
        <end position="316"/>
    </location>
</feature>
<evidence type="ECO:0000256" key="1">
    <source>
        <dbReference type="SAM" id="MobiDB-lite"/>
    </source>
</evidence>
<feature type="compositionally biased region" description="Polar residues" evidence="1">
    <location>
        <begin position="2830"/>
        <end position="2842"/>
    </location>
</feature>
<feature type="compositionally biased region" description="Polar residues" evidence="1">
    <location>
        <begin position="1582"/>
        <end position="1600"/>
    </location>
</feature>
<feature type="compositionally biased region" description="Polar residues" evidence="1">
    <location>
        <begin position="2096"/>
        <end position="2108"/>
    </location>
</feature>
<feature type="region of interest" description="Disordered" evidence="1">
    <location>
        <begin position="2387"/>
        <end position="2493"/>
    </location>
</feature>
<keyword evidence="3" id="KW-1185">Reference proteome</keyword>
<feature type="region of interest" description="Disordered" evidence="1">
    <location>
        <begin position="655"/>
        <end position="674"/>
    </location>
</feature>
<feature type="region of interest" description="Disordered" evidence="1">
    <location>
        <begin position="2689"/>
        <end position="2722"/>
    </location>
</feature>
<evidence type="ECO:0000313" key="2">
    <source>
        <dbReference type="EMBL" id="CAE7462624.1"/>
    </source>
</evidence>
<protein>
    <submittedName>
        <fullName evidence="2">Aats-arg protein</fullName>
    </submittedName>
</protein>
<feature type="compositionally biased region" description="Polar residues" evidence="1">
    <location>
        <begin position="2247"/>
        <end position="2258"/>
    </location>
</feature>
<feature type="region of interest" description="Disordered" evidence="1">
    <location>
        <begin position="1413"/>
        <end position="1469"/>
    </location>
</feature>
<sequence>MAFSAPEVLAWRPAEELISWPSCRGLLAEARSVHRRLQDALKQGESIKASLASLAVDGDSEDEELAELRLFVSDVIAKVAKAPRRAKFRRVQAAQAAYGANHASHGKHASPGLSKAPNHQEARCQPSPALPCSLHHSADPKNWPECDTELKPQSSDGEDSDHKPLHRHLKLSLRRHLQQGVHAEAVRHNSEPDLHLATSKEHTSHAAAEADAAGKAAETNFGAATRSQAEAIDLDVLARPKTSNRQPQTSLPCNASNLTRVDVLYQENPVQQQRCAPALRARDSNSEDTGCSLEASPEHIEASATQCTSAEAQVQRRQMHPGRRADAQPEPAHAVPWRHADAVRHVHDATCRTQCLERDTNSHHDVDGGGQLPQARSAACAPRKCEALRPASTDTSPGICGPPALGFARGTEQESGALELKLQSSDGEDSDHKPLHRHLKLSLRRHLQQGVHAEAVRHNSEPDLHLATSKEHTSHAAAEADAAGKAAETNFGAATRSQAEAIDLDVLARPKTSNRQPQTSLPCNASNLTRVDVLYQENPVQQQRCAPAQRRQMHPGRRADAQPEPAHVVPWRHADAVRHVHDATCRTQCLERDTNSHHDVDGGGQLPQARSATCAPRKCEALRPASTDTSPEMSERLERQWVHAEYTEVQAWQDSKAASTQPLQPLPSQAAGQKELPGSFAISQGGIGSGRLDCAVPAARAAPFQPPESRCTHIALRPAGMLRCRLDQLEAPESSLDRASVSPAQDVPLKHEHMPPEIQPGQTGSQRALEGSQIAPVCLPESCDDVRSRSSCFHVTTHPLLGAQLEQNHAHVRTVQAAENTENVRPIRLSQVVGNAGFESITPAHTVLHGAARATGASVVCAATGSTAATAACTQIVPDWTSTLAEGSQDSESTPTPANVGCQSARGSCRGVQCVQDLLDDVRSSSFRVPPTSLTGLPKPSHPSRTVPGHAFEDNCGPKSADGAPFPPQTANANDAHATLRTCTEPISPVEVADHVAQLTHQMADAAEVFSPSSLSRIPKPIQPALSIPQPEIAVSGAPLSGLGLEFACQAASPSREVLEPARVDDKNALGPAVAIAHPSGASRPRAAAPATSWVPMQRHETEPDAAGMLESEPVVTIESIEQSPPSGHLQPGRPIEDVTPISLRPWPMQAESHPGSTDASAHAEGGKSRTHDKTFSGSPPGFQNVPDCIKEIGASATLEPLEPLETFPVRLFSTAKCTEEPLGAEASAFRPRQAATDETMPPHPCVSHQIDSLREPREGCSKLRASTSQGAASSDLAVGQVDAADTTSQAQQESTSHLESGTCDNGAGSGPNPSHAQLGACATGGTPIPISLPQLDGSANLDLSGRALLLPIHPSEPRPSEINSGLLGSNAEVAQLGISDHDHEMQSTGSRQPRAQQMVVSQARLLETGVHPAQGAASSDLGSWPVGQVDAADTTSQAHQESTSHLESGTCDNGAGSGPNPSHAQLGACATGGTPIPISLPQLDGSANLDLSGRALLLPIHPSEPRPSEINSGLLGSNAEVAQLGISDHDHEMQSTGSRQPRAQQMVVSQARLLETGVHPAQGAASSDLGSWPVGQVDAADTTSQAHQESTSHLESGTCDSGAGSGPNPSRAQLGACATGGTPIPISLPQLDGSANLDLSGRALLLPIHPSEPRPSEINSGLLGSNAEVAQLGISDHDHEMQSTGSRQPRAQQMVVSQARLLETGVHPAQGAASSDLGSWPVGQVDAADTTSQAHQESTSHLESGTCDNGAGSGPNPSHAQLGACATGGTPIPISLPQLDGSANLDLSGRALLLPIHPSEPRPSEINSGLLGSNAEVAQLGISDHDHEMQSTGSRQPRAQQMVVSLARLLETGVHPAQGAASSDLGSWPVGQVDAADTTSRAHQESTSHLESGTCDNGAGSGPNPSHAQLGACATGGTPIPISMPQLDGSANLDLSGRALLLPIHPSEPRPSEINSGLPGSNAEVAQLGISDHDHEMQSTGSRQPRVQQMVVSQARLLETGGHETEKSGDSVHDVASGSVHLASPGALPQEQATDSQLTRSSHQDSGGCGPGMPGAAVAHVDVPLVPAVARRSSEEHPMLPAHARPLDLVEESSSEFTSTPQGSTAAVSPLGNSEHCMNGTRSRKPKEEQMRGLAVHPRAVSQAVPPETGRHPAAKSMDSVHDVASGSVHFASPAALPQEKATDSQLTRSSHQDSGGCGPGMPGAAVAHVDVPLVPAVARRSSEEHPMLPAHALLPLDLVEESSSEFTSTPQGSTAAVSPLGNSEHCMNGTRSRKPKEEQMRGLAVHPRAVSQAVPPETGRHPAAKSMDSVHDVASGSVHFASPGALPHERSSHQDSGGCAPGMPGAAHAHVDVPLVPAVARRSSNEHPMLPAHALLPLDMVEESSSEFTSTPQGSTAAVSPLGNSEHCMNGTRSRKPKEEQMRGLAVHPRAVSQAVPPETGRHPAAKSMDSVHDVASGSAHFASPAALPQEKATDSQLTRSSHQDSGGCGPGMPGAAVAHVDVPLVPAVARRSSEEHPMLPAHALLPLDLVEESSSEFTSTPQGSTAAVSPLGNSEHCMNGTRSRKPKEEQMRGLAVHPRAVSQAVPPETGRHPAAISMDSVHDVASGSVHFASPAALPQEKATDSQLTRSSHQDSGGCGPGMPGAAVAHVDVPLVPAVARRSSEEHPMLPAHALLPLDLVEESSSEFTSTPQGSTAAVSPLGNSEHCMNGTRSRKPKEEQMRGLAVHPRAVSQAVPPETGRHPAAKSMDSVHDVASGSVHFASPGALPHERSSHQDSGGCGPGMPGAAHAHVDVPLVPAVARRSSNEHPMLPAHALLPLDLAEESSSEFTSTPQGSTAAVSPLGSSEHCMNGMRSRKPKEEQMRGLAVHPKAGDSQAFAEDGRFGISEQPLRKPRQLQRSWSDIPAKVAEASQAIPLHSAGTSNNIVHCLASASVRPTSPCFSGTLPRQTEAAEAIAGQGLAQQRRFHRQGSGIVLSDAGGELNAMHAFDGHGAAQLVGHADAGPSAHVLPLYRSERLASRTSSVGGVEDAHFVSSEQPLRAASFQKPRQQLQRSWSDIPAKVAAASEAIPVHSAGISGTQPLQAADATAGQRSFHCQGSGMVFSDAGGEPSTMHALEGYDAAQFVGNADAGPSAHVLPLHRSGLLRQQLQRSWSDIPARVAEASQAIPVHSAETSSHHVRYLASASVRPTSPCFSGTPPLQTEAAEAIAGQGLAQQRRFHRQGSGPVDTGPITTHALLEGVDAGCIQDFSGNMEPAVHTSRPRSSSRTTTPSGSANAQSCKFAEPSDEMHLQPPPPGGRETSLHGMHGQGSQNGLASPELCISFGDAGPEWSGSERDHIDHSSLSRSFVRHAASGNARFVTNTALERTGSLSSVTASEAEFRNEALPYQAVVTGTVKSFTKQACS</sequence>
<accession>A0A812S3G6</accession>